<organism evidence="8">
    <name type="scientific">bioreactor metagenome</name>
    <dbReference type="NCBI Taxonomy" id="1076179"/>
    <lineage>
        <taxon>unclassified sequences</taxon>
        <taxon>metagenomes</taxon>
        <taxon>ecological metagenomes</taxon>
    </lineage>
</organism>
<gene>
    <name evidence="8" type="primary">tuaB_6</name>
    <name evidence="8" type="ORF">SDC9_93752</name>
</gene>
<evidence type="ECO:0000256" key="4">
    <source>
        <dbReference type="ARBA" id="ARBA00022692"/>
    </source>
</evidence>
<feature type="transmembrane region" description="Helical" evidence="7">
    <location>
        <begin position="130"/>
        <end position="151"/>
    </location>
</feature>
<evidence type="ECO:0000256" key="1">
    <source>
        <dbReference type="ARBA" id="ARBA00004651"/>
    </source>
</evidence>
<feature type="transmembrane region" description="Helical" evidence="7">
    <location>
        <begin position="6"/>
        <end position="28"/>
    </location>
</feature>
<feature type="transmembrane region" description="Helical" evidence="7">
    <location>
        <begin position="252"/>
        <end position="274"/>
    </location>
</feature>
<evidence type="ECO:0000256" key="2">
    <source>
        <dbReference type="ARBA" id="ARBA00007430"/>
    </source>
</evidence>
<dbReference type="GO" id="GO:0005886">
    <property type="term" value="C:plasma membrane"/>
    <property type="evidence" value="ECO:0007669"/>
    <property type="project" value="UniProtKB-SubCell"/>
</dbReference>
<dbReference type="Pfam" id="PF13440">
    <property type="entry name" value="Polysacc_synt_3"/>
    <property type="match status" value="1"/>
</dbReference>
<dbReference type="PANTHER" id="PTHR30250:SF10">
    <property type="entry name" value="LIPOPOLYSACCHARIDE BIOSYNTHESIS PROTEIN WZXC"/>
    <property type="match status" value="1"/>
</dbReference>
<protein>
    <submittedName>
        <fullName evidence="8">Teichuronic acid biosynthesis protein TuaB</fullName>
    </submittedName>
</protein>
<evidence type="ECO:0000256" key="3">
    <source>
        <dbReference type="ARBA" id="ARBA00022475"/>
    </source>
</evidence>
<feature type="transmembrane region" description="Helical" evidence="7">
    <location>
        <begin position="157"/>
        <end position="177"/>
    </location>
</feature>
<accession>A0A645ABH3</accession>
<evidence type="ECO:0000256" key="5">
    <source>
        <dbReference type="ARBA" id="ARBA00022989"/>
    </source>
</evidence>
<keyword evidence="3" id="KW-1003">Cell membrane</keyword>
<dbReference type="PANTHER" id="PTHR30250">
    <property type="entry name" value="PST FAMILY PREDICTED COLANIC ACID TRANSPORTER"/>
    <property type="match status" value="1"/>
</dbReference>
<comment type="caution">
    <text evidence="8">The sequence shown here is derived from an EMBL/GenBank/DDBJ whole genome shotgun (WGS) entry which is preliminary data.</text>
</comment>
<keyword evidence="5 7" id="KW-1133">Transmembrane helix</keyword>
<sequence>MAYAGYGIWALVVNQLLGSLGTLILLWLQDRWKPLLTISLTRVKSLFSYGWKLLVSSLLDTGYTELSSLVIGKRFIGDSLAFYNRGRQYPEMIANNLTSVALAVLFPAYSQKQDDQPLVLEMVRKTNRTTALMVFPMMAGMAMVATLLMRVLLTEKWVPAAPFLQVLAIVYALYPVEAADLQAINAIGRSDLYLKTEIIKKVFGILALAAAVFLFTTPIAIAFSAALTAVFSMLVTMIVMKRLFFYRMRDQIWDMMPPILLSGAMAAAVWGVSLIPMSDLASLIVQVVCGIAVYLGLAVLCKLKSLDYLVASIKDFLNRKKTKQPGQDEPKKDQL</sequence>
<reference evidence="8" key="1">
    <citation type="submission" date="2019-08" db="EMBL/GenBank/DDBJ databases">
        <authorList>
            <person name="Kucharzyk K."/>
            <person name="Murdoch R.W."/>
            <person name="Higgins S."/>
            <person name="Loffler F."/>
        </authorList>
    </citation>
    <scope>NUCLEOTIDE SEQUENCE</scope>
</reference>
<feature type="transmembrane region" description="Helical" evidence="7">
    <location>
        <begin position="280"/>
        <end position="300"/>
    </location>
</feature>
<proteinExistence type="inferred from homology"/>
<name>A0A645ABH3_9ZZZZ</name>
<feature type="transmembrane region" description="Helical" evidence="7">
    <location>
        <begin position="221"/>
        <end position="240"/>
    </location>
</feature>
<evidence type="ECO:0000256" key="7">
    <source>
        <dbReference type="SAM" id="Phobius"/>
    </source>
</evidence>
<evidence type="ECO:0000256" key="6">
    <source>
        <dbReference type="ARBA" id="ARBA00023136"/>
    </source>
</evidence>
<comment type="similarity">
    <text evidence="2">Belongs to the polysaccharide synthase family.</text>
</comment>
<evidence type="ECO:0000313" key="8">
    <source>
        <dbReference type="EMBL" id="MPM47044.1"/>
    </source>
</evidence>
<keyword evidence="6 7" id="KW-0472">Membrane</keyword>
<feature type="transmembrane region" description="Helical" evidence="7">
    <location>
        <begin position="198"/>
        <end position="215"/>
    </location>
</feature>
<comment type="subcellular location">
    <subcellularLocation>
        <location evidence="1">Cell membrane</location>
        <topology evidence="1">Multi-pass membrane protein</topology>
    </subcellularLocation>
</comment>
<dbReference type="AlphaFoldDB" id="A0A645ABH3"/>
<dbReference type="InterPro" id="IPR050833">
    <property type="entry name" value="Poly_Biosynth_Transport"/>
</dbReference>
<dbReference type="EMBL" id="VSSQ01011521">
    <property type="protein sequence ID" value="MPM47044.1"/>
    <property type="molecule type" value="Genomic_DNA"/>
</dbReference>
<keyword evidence="4 7" id="KW-0812">Transmembrane</keyword>